<feature type="coiled-coil region" evidence="1">
    <location>
        <begin position="85"/>
        <end position="112"/>
    </location>
</feature>
<dbReference type="EMBL" id="JASCXX010000002">
    <property type="protein sequence ID" value="MDI6447972.1"/>
    <property type="molecule type" value="Genomic_DNA"/>
</dbReference>
<feature type="coiled-coil region" evidence="1">
    <location>
        <begin position="142"/>
        <end position="264"/>
    </location>
</feature>
<keyword evidence="1" id="KW-0175">Coiled coil</keyword>
<feature type="region of interest" description="Disordered" evidence="2">
    <location>
        <begin position="272"/>
        <end position="294"/>
    </location>
</feature>
<feature type="chain" id="PRO_5043442826" description="Chromosome partition protein Smc" evidence="3">
    <location>
        <begin position="38"/>
        <end position="344"/>
    </location>
</feature>
<proteinExistence type="predicted"/>
<comment type="caution">
    <text evidence="4">The sequence shown here is derived from an EMBL/GenBank/DDBJ whole genome shotgun (WGS) entry which is preliminary data.</text>
</comment>
<organism evidence="4 5">
    <name type="scientific">Anaerobaca lacustris</name>
    <dbReference type="NCBI Taxonomy" id="3044600"/>
    <lineage>
        <taxon>Bacteria</taxon>
        <taxon>Pseudomonadati</taxon>
        <taxon>Planctomycetota</taxon>
        <taxon>Phycisphaerae</taxon>
        <taxon>Sedimentisphaerales</taxon>
        <taxon>Anaerobacaceae</taxon>
        <taxon>Anaerobaca</taxon>
    </lineage>
</organism>
<evidence type="ECO:0000256" key="1">
    <source>
        <dbReference type="SAM" id="Coils"/>
    </source>
</evidence>
<keyword evidence="5" id="KW-1185">Reference proteome</keyword>
<dbReference type="AlphaFoldDB" id="A0AAW6TU32"/>
<dbReference type="Proteomes" id="UP001431776">
    <property type="component" value="Unassembled WGS sequence"/>
</dbReference>
<evidence type="ECO:0000256" key="3">
    <source>
        <dbReference type="SAM" id="SignalP"/>
    </source>
</evidence>
<feature type="signal peptide" evidence="3">
    <location>
        <begin position="1"/>
        <end position="37"/>
    </location>
</feature>
<protein>
    <recommendedName>
        <fullName evidence="6">Chromosome partition protein Smc</fullName>
    </recommendedName>
</protein>
<sequence length="344" mass="39857">MDSHASIHMQRSSARFRLGCRMLAPCLAILLVAAANAPAESQIIELEPGAYTYQHAQLMADAHTRSFGQRKPPAPSRMALREDELTDLCRHIESLQLQLRQTEQRLHELSQATRPAPEVRREPVYGGDGEIAELNHRRNWLAERANQQAMELRELREHLANRERQIASELLAIHEQMQDVERELVGLDRRRQEHLERLMAVQNQLREIEARLRDLMAEVSGMRRGVAERMEENDRQREAIRNAIERTRQEAEQVRNQLAEVRRAPASLPEPVIRPRRTWTPPRPMPAAPQLSPDPALETELRLLREEVAQLRQQLQEPPKRVEIVFVENPHAVGSARGYYWPCR</sequence>
<keyword evidence="3" id="KW-0732">Signal</keyword>
<reference evidence="4" key="1">
    <citation type="submission" date="2023-05" db="EMBL/GenBank/DDBJ databases">
        <title>Anaerotaeda fermentans gen. nov., sp. nov., a novel anaerobic planctomycete of the new family within the order Sedimentisphaerales isolated from Taman Peninsula, Russia.</title>
        <authorList>
            <person name="Khomyakova M.A."/>
            <person name="Merkel A.Y."/>
            <person name="Slobodkin A.I."/>
        </authorList>
    </citation>
    <scope>NUCLEOTIDE SEQUENCE</scope>
    <source>
        <strain evidence="4">M17dextr</strain>
    </source>
</reference>
<evidence type="ECO:0008006" key="6">
    <source>
        <dbReference type="Google" id="ProtNLM"/>
    </source>
</evidence>
<name>A0AAW6TU32_9BACT</name>
<accession>A0AAW6TU32</accession>
<gene>
    <name evidence="4" type="ORF">QJ522_02855</name>
</gene>
<evidence type="ECO:0000313" key="4">
    <source>
        <dbReference type="EMBL" id="MDI6447972.1"/>
    </source>
</evidence>
<evidence type="ECO:0000313" key="5">
    <source>
        <dbReference type="Proteomes" id="UP001431776"/>
    </source>
</evidence>
<dbReference type="RefSeq" id="WP_349243383.1">
    <property type="nucleotide sequence ID" value="NZ_JASCXX010000002.1"/>
</dbReference>
<evidence type="ECO:0000256" key="2">
    <source>
        <dbReference type="SAM" id="MobiDB-lite"/>
    </source>
</evidence>